<comment type="subcellular location">
    <subcellularLocation>
        <location evidence="1">Cell membrane</location>
        <topology evidence="1">Multi-pass membrane protein</topology>
    </subcellularLocation>
</comment>
<dbReference type="KEGG" id="tpsc:RBB77_10800"/>
<dbReference type="GO" id="GO:0005886">
    <property type="term" value="C:plasma membrane"/>
    <property type="evidence" value="ECO:0007669"/>
    <property type="project" value="UniProtKB-SubCell"/>
</dbReference>
<sequence length="509" mass="58072">MATLRMRYLSSYAGETSESTRQADICALQQYDAKDMTKGKLRTALWVALPLAAGLLLRLWYVAHAGRIEGDTLIYGGIARNWLKFDVYGFSLGPNGPRPTLIRLPGYPMFLAVCFRILGFDRYHPIMYLQSAIDLFTCILLSALSGRLFGRRAALAALWLSAICPFTAIYAAAPLTETPTLFTIALTFYSLERWRSAGACYNRWLWTITAAMAYSVLLRPEQGLLPAAVVPAMIWIVWQQPRYLAHPFLPKLRPVIVAAICILLPLVPWTIRNYRTFHVFQPLAPRSATDPGEPIPKGFQLWYRTWAIDFADTEQVYWNYDSTDLGISDLPTRAFDFEDQYTETAALLSDYNQKDNATPAFDQRFEALAQQRIQAHPLRYYLVLPAARLANMLFRPRPEMMQIGLDWWNWHEYRAKTLLAYASAALNLAYFLLGGIGLWLWRRHGWSPHDALAAAMVGFVVLRCALLFTLDNSEPRYTLELFPLLIVWGSFLFRSHSEQPTEIKRKSAA</sequence>
<dbReference type="InterPro" id="IPR038731">
    <property type="entry name" value="RgtA/B/C-like"/>
</dbReference>
<keyword evidence="6 8" id="KW-1133">Transmembrane helix</keyword>
<dbReference type="EC" id="2.4.-.-" evidence="10"/>
<feature type="transmembrane region" description="Helical" evidence="8">
    <location>
        <begin position="44"/>
        <end position="63"/>
    </location>
</feature>
<keyword evidence="7 8" id="KW-0472">Membrane</keyword>
<feature type="domain" description="Glycosyltransferase RgtA/B/C/D-like" evidence="9">
    <location>
        <begin position="105"/>
        <end position="269"/>
    </location>
</feature>
<evidence type="ECO:0000256" key="3">
    <source>
        <dbReference type="ARBA" id="ARBA00022676"/>
    </source>
</evidence>
<feature type="transmembrane region" description="Helical" evidence="8">
    <location>
        <begin position="224"/>
        <end position="240"/>
    </location>
</feature>
<keyword evidence="2" id="KW-1003">Cell membrane</keyword>
<feature type="transmembrane region" description="Helical" evidence="8">
    <location>
        <begin position="252"/>
        <end position="271"/>
    </location>
</feature>
<reference evidence="10" key="1">
    <citation type="submission" date="2023-08" db="EMBL/GenBank/DDBJ databases">
        <authorList>
            <person name="Messyasz A."/>
            <person name="Mannisto M.K."/>
            <person name="Kerkhof L.J."/>
            <person name="Haggblom M."/>
        </authorList>
    </citation>
    <scope>NUCLEOTIDE SEQUENCE</scope>
    <source>
        <strain evidence="10">X5P6</strain>
    </source>
</reference>
<evidence type="ECO:0000256" key="8">
    <source>
        <dbReference type="SAM" id="Phobius"/>
    </source>
</evidence>
<evidence type="ECO:0000313" key="10">
    <source>
        <dbReference type="EMBL" id="XCB35357.1"/>
    </source>
</evidence>
<feature type="transmembrane region" description="Helical" evidence="8">
    <location>
        <begin position="418"/>
        <end position="440"/>
    </location>
</feature>
<gene>
    <name evidence="10" type="ORF">RBB77_10800</name>
</gene>
<evidence type="ECO:0000256" key="5">
    <source>
        <dbReference type="ARBA" id="ARBA00022692"/>
    </source>
</evidence>
<accession>A0AAU7ZWT2</accession>
<feature type="transmembrane region" description="Helical" evidence="8">
    <location>
        <begin position="126"/>
        <end position="146"/>
    </location>
</feature>
<proteinExistence type="predicted"/>
<dbReference type="EMBL" id="CP132942">
    <property type="protein sequence ID" value="XCB35357.1"/>
    <property type="molecule type" value="Genomic_DNA"/>
</dbReference>
<dbReference type="AlphaFoldDB" id="A0AAU7ZWT2"/>
<feature type="transmembrane region" description="Helical" evidence="8">
    <location>
        <begin position="153"/>
        <end position="173"/>
    </location>
</feature>
<dbReference type="GO" id="GO:0016763">
    <property type="term" value="F:pentosyltransferase activity"/>
    <property type="evidence" value="ECO:0007669"/>
    <property type="project" value="TreeGrafter"/>
</dbReference>
<evidence type="ECO:0000256" key="7">
    <source>
        <dbReference type="ARBA" id="ARBA00023136"/>
    </source>
</evidence>
<evidence type="ECO:0000256" key="1">
    <source>
        <dbReference type="ARBA" id="ARBA00004651"/>
    </source>
</evidence>
<reference evidence="10" key="2">
    <citation type="journal article" date="2024" name="Environ. Microbiol.">
        <title>Genome analysis and description of Tunturibacter gen. nov. expands the diversity of Terriglobia in tundra soils.</title>
        <authorList>
            <person name="Messyasz A."/>
            <person name="Mannisto M.K."/>
            <person name="Kerkhof L.J."/>
            <person name="Haggblom M.M."/>
        </authorList>
    </citation>
    <scope>NUCLEOTIDE SEQUENCE</scope>
    <source>
        <strain evidence="10">X5P6</strain>
    </source>
</reference>
<evidence type="ECO:0000256" key="2">
    <source>
        <dbReference type="ARBA" id="ARBA00022475"/>
    </source>
</evidence>
<evidence type="ECO:0000256" key="4">
    <source>
        <dbReference type="ARBA" id="ARBA00022679"/>
    </source>
</evidence>
<organism evidence="10">
    <name type="scientific">Tunturiibacter psychrotolerans</name>
    <dbReference type="NCBI Taxonomy" id="3069686"/>
    <lineage>
        <taxon>Bacteria</taxon>
        <taxon>Pseudomonadati</taxon>
        <taxon>Acidobacteriota</taxon>
        <taxon>Terriglobia</taxon>
        <taxon>Terriglobales</taxon>
        <taxon>Acidobacteriaceae</taxon>
        <taxon>Tunturiibacter</taxon>
    </lineage>
</organism>
<dbReference type="PANTHER" id="PTHR33908:SF11">
    <property type="entry name" value="MEMBRANE PROTEIN"/>
    <property type="match status" value="1"/>
</dbReference>
<dbReference type="RefSeq" id="WP_353067322.1">
    <property type="nucleotide sequence ID" value="NZ_CP132942.1"/>
</dbReference>
<keyword evidence="3 10" id="KW-0328">Glycosyltransferase</keyword>
<dbReference type="GO" id="GO:0009103">
    <property type="term" value="P:lipopolysaccharide biosynthetic process"/>
    <property type="evidence" value="ECO:0007669"/>
    <property type="project" value="UniProtKB-ARBA"/>
</dbReference>
<evidence type="ECO:0000259" key="9">
    <source>
        <dbReference type="Pfam" id="PF13231"/>
    </source>
</evidence>
<protein>
    <submittedName>
        <fullName evidence="10">Glycosyltransferase family 39 protein</fullName>
        <ecNumber evidence="10">2.4.-.-</ecNumber>
    </submittedName>
</protein>
<dbReference type="Pfam" id="PF13231">
    <property type="entry name" value="PMT_2"/>
    <property type="match status" value="1"/>
</dbReference>
<feature type="transmembrane region" description="Helical" evidence="8">
    <location>
        <begin position="452"/>
        <end position="470"/>
    </location>
</feature>
<keyword evidence="4 10" id="KW-0808">Transferase</keyword>
<dbReference type="InterPro" id="IPR050297">
    <property type="entry name" value="LipidA_mod_glycosyltrf_83"/>
</dbReference>
<keyword evidence="5 8" id="KW-0812">Transmembrane</keyword>
<dbReference type="PANTHER" id="PTHR33908">
    <property type="entry name" value="MANNOSYLTRANSFERASE YKCB-RELATED"/>
    <property type="match status" value="1"/>
</dbReference>
<name>A0AAU7ZWT2_9BACT</name>
<evidence type="ECO:0000256" key="6">
    <source>
        <dbReference type="ARBA" id="ARBA00022989"/>
    </source>
</evidence>